<proteinExistence type="inferred from homology"/>
<evidence type="ECO:0000313" key="7">
    <source>
        <dbReference type="Proteomes" id="UP000001593"/>
    </source>
</evidence>
<dbReference type="PANTHER" id="PTHR16017:SF0">
    <property type="entry name" value="WD REPEAT-CONTAINING PROTEIN 70"/>
    <property type="match status" value="1"/>
</dbReference>
<protein>
    <recommendedName>
        <fullName evidence="8">WD repeat-containing protein 70</fullName>
    </recommendedName>
</protein>
<keyword evidence="2" id="KW-0677">Repeat</keyword>
<feature type="region of interest" description="Disordered" evidence="5">
    <location>
        <begin position="398"/>
        <end position="433"/>
    </location>
</feature>
<gene>
    <name evidence="6" type="ORF">NEMVEDRAFT_v1g85299</name>
</gene>
<feature type="non-terminal residue" evidence="6">
    <location>
        <position position="509"/>
    </location>
</feature>
<dbReference type="InterPro" id="IPR001680">
    <property type="entry name" value="WD40_rpt"/>
</dbReference>
<dbReference type="AlphaFoldDB" id="A7RL14"/>
<feature type="compositionally biased region" description="Basic and acidic residues" evidence="5">
    <location>
        <begin position="404"/>
        <end position="420"/>
    </location>
</feature>
<feature type="repeat" description="WD" evidence="4">
    <location>
        <begin position="194"/>
        <end position="214"/>
    </location>
</feature>
<feature type="region of interest" description="Disordered" evidence="5">
    <location>
        <begin position="480"/>
        <end position="509"/>
    </location>
</feature>
<dbReference type="FunFam" id="2.130.10.10:FF:001038">
    <property type="entry name" value="WD repeat domain 70"/>
    <property type="match status" value="1"/>
</dbReference>
<dbReference type="PhylomeDB" id="A7RL14"/>
<dbReference type="InterPro" id="IPR051858">
    <property type="entry name" value="WD_repeat_GAD-1"/>
</dbReference>
<keyword evidence="1 4" id="KW-0853">WD repeat</keyword>
<evidence type="ECO:0000256" key="2">
    <source>
        <dbReference type="ARBA" id="ARBA00022737"/>
    </source>
</evidence>
<evidence type="ECO:0000256" key="1">
    <source>
        <dbReference type="ARBA" id="ARBA00022574"/>
    </source>
</evidence>
<dbReference type="EMBL" id="DS469517">
    <property type="protein sequence ID" value="EDO47857.1"/>
    <property type="molecule type" value="Genomic_DNA"/>
</dbReference>
<evidence type="ECO:0000256" key="3">
    <source>
        <dbReference type="ARBA" id="ARBA00038343"/>
    </source>
</evidence>
<dbReference type="SUPFAM" id="SSF50978">
    <property type="entry name" value="WD40 repeat-like"/>
    <property type="match status" value="1"/>
</dbReference>
<dbReference type="GO" id="GO:0035861">
    <property type="term" value="C:site of double-strand break"/>
    <property type="evidence" value="ECO:0000318"/>
    <property type="project" value="GO_Central"/>
</dbReference>
<dbReference type="OMA" id="KGDQYIT"/>
<feature type="repeat" description="WD" evidence="4">
    <location>
        <begin position="32"/>
        <end position="73"/>
    </location>
</feature>
<dbReference type="Proteomes" id="UP000001593">
    <property type="component" value="Unassembled WGS sequence"/>
</dbReference>
<dbReference type="InterPro" id="IPR036322">
    <property type="entry name" value="WD40_repeat_dom_sf"/>
</dbReference>
<dbReference type="PROSITE" id="PS50082">
    <property type="entry name" value="WD_REPEATS_2"/>
    <property type="match status" value="4"/>
</dbReference>
<comment type="similarity">
    <text evidence="3">Belongs to the WD repeat GAD-1 family.</text>
</comment>
<name>A7RL14_NEMVE</name>
<dbReference type="FunFam" id="2.130.10.10:FF:001228">
    <property type="entry name" value="Predicted protein"/>
    <property type="match status" value="1"/>
</dbReference>
<evidence type="ECO:0008006" key="8">
    <source>
        <dbReference type="Google" id="ProtNLM"/>
    </source>
</evidence>
<evidence type="ECO:0000313" key="6">
    <source>
        <dbReference type="EMBL" id="EDO47857.1"/>
    </source>
</evidence>
<dbReference type="PROSITE" id="PS50294">
    <property type="entry name" value="WD_REPEATS_REGION"/>
    <property type="match status" value="2"/>
</dbReference>
<dbReference type="InterPro" id="IPR015943">
    <property type="entry name" value="WD40/YVTN_repeat-like_dom_sf"/>
</dbReference>
<evidence type="ECO:0000256" key="5">
    <source>
        <dbReference type="SAM" id="MobiDB-lite"/>
    </source>
</evidence>
<feature type="repeat" description="WD" evidence="4">
    <location>
        <begin position="133"/>
        <end position="175"/>
    </location>
</feature>
<dbReference type="PROSITE" id="PS00678">
    <property type="entry name" value="WD_REPEATS_1"/>
    <property type="match status" value="1"/>
</dbReference>
<organism evidence="6 7">
    <name type="scientific">Nematostella vectensis</name>
    <name type="common">Starlet sea anemone</name>
    <dbReference type="NCBI Taxonomy" id="45351"/>
    <lineage>
        <taxon>Eukaryota</taxon>
        <taxon>Metazoa</taxon>
        <taxon>Cnidaria</taxon>
        <taxon>Anthozoa</taxon>
        <taxon>Hexacorallia</taxon>
        <taxon>Actiniaria</taxon>
        <taxon>Edwardsiidae</taxon>
        <taxon>Nematostella</taxon>
    </lineage>
</organism>
<dbReference type="InterPro" id="IPR020472">
    <property type="entry name" value="WD40_PAC1"/>
</dbReference>
<dbReference type="SMART" id="SM00320">
    <property type="entry name" value="WD40"/>
    <property type="match status" value="6"/>
</dbReference>
<accession>A7RL14</accession>
<feature type="compositionally biased region" description="Acidic residues" evidence="5">
    <location>
        <begin position="489"/>
        <end position="500"/>
    </location>
</feature>
<keyword evidence="7" id="KW-1185">Reference proteome</keyword>
<dbReference type="InParanoid" id="A7RL14"/>
<dbReference type="PRINTS" id="PR00320">
    <property type="entry name" value="GPROTEINBRPT"/>
</dbReference>
<reference evidence="6 7" key="1">
    <citation type="journal article" date="2007" name="Science">
        <title>Sea anemone genome reveals ancestral eumetazoan gene repertoire and genomic organization.</title>
        <authorList>
            <person name="Putnam N.H."/>
            <person name="Srivastava M."/>
            <person name="Hellsten U."/>
            <person name="Dirks B."/>
            <person name="Chapman J."/>
            <person name="Salamov A."/>
            <person name="Terry A."/>
            <person name="Shapiro H."/>
            <person name="Lindquist E."/>
            <person name="Kapitonov V.V."/>
            <person name="Jurka J."/>
            <person name="Genikhovich G."/>
            <person name="Grigoriev I.V."/>
            <person name="Lucas S.M."/>
            <person name="Steele R.E."/>
            <person name="Finnerty J.R."/>
            <person name="Technau U."/>
            <person name="Martindale M.Q."/>
            <person name="Rokhsar D.S."/>
        </authorList>
    </citation>
    <scope>NUCLEOTIDE SEQUENCE [LARGE SCALE GENOMIC DNA]</scope>
    <source>
        <strain evidence="7">CH2 X CH6</strain>
    </source>
</reference>
<sequence length="509" mass="57224">EDSDDDDDDDYGDDSDKSNEVLFLPITHEVALEHGSKTVSAVALDPSGSRLVTGSYDYEIKFWDFNSMDSSLRAFRTLQPFECHQIKSAQYSITGDVLLVAAGNAQAKVLDRDGFEALECVKGDQYLTDMGNTKGHTAMLHCACWHPKQKEQFITCSNDGTVRIWDVNSPKKNKNVIKTKNKQGKKTIPTRCCFSRDGKLIVAACQDGSIQAWDTKRMFVHTTYLQREAHMSGSDTSGLDFSLSGNLLVSRGGDDTVKTWDLRNFRKPVNIATDLPNFYSQTSCLFSPDDRLIVTGTSVRKGEGMGRLVFLEKDTLNIAYQFEVADSSVVSCMWHQKLNQIIVGTSDGKVKVYFDPNRSNKGAMLCVGKTQRKKVLRDMVLPDHIITPHALPIYRQKQPRNMKKVKESDRKDPIKSRRPDLPMTGPGKGGRVTSGMSLSAFVVKNLALEKMDDSHPREAILKHAEAAKDDPYWVSPAYKTTQPETIFQEPEEESEEDEDEDRRKRMKIV</sequence>
<feature type="repeat" description="WD" evidence="4">
    <location>
        <begin position="239"/>
        <end position="264"/>
    </location>
</feature>
<dbReference type="PANTHER" id="PTHR16017">
    <property type="entry name" value="GASTRULATION DEFECTIVE PROTEIN 1-RELATED"/>
    <property type="match status" value="1"/>
</dbReference>
<evidence type="ECO:0000256" key="4">
    <source>
        <dbReference type="PROSITE-ProRule" id="PRU00221"/>
    </source>
</evidence>
<dbReference type="STRING" id="45351.A7RL14"/>
<dbReference type="HOGENOM" id="CLU_014033_1_2_1"/>
<dbReference type="Gene3D" id="2.130.10.10">
    <property type="entry name" value="YVTN repeat-like/Quinoprotein amine dehydrogenase"/>
    <property type="match status" value="2"/>
</dbReference>
<dbReference type="GO" id="GO:0005634">
    <property type="term" value="C:nucleus"/>
    <property type="evidence" value="ECO:0000318"/>
    <property type="project" value="GO_Central"/>
</dbReference>
<dbReference type="Pfam" id="PF00400">
    <property type="entry name" value="WD40"/>
    <property type="match status" value="4"/>
</dbReference>
<dbReference type="eggNOG" id="KOG0772">
    <property type="taxonomic scope" value="Eukaryota"/>
</dbReference>
<dbReference type="InterPro" id="IPR019775">
    <property type="entry name" value="WD40_repeat_CS"/>
</dbReference>